<dbReference type="InterPro" id="IPR036812">
    <property type="entry name" value="NAD(P)_OxRdtase_dom_sf"/>
</dbReference>
<dbReference type="InterPro" id="IPR050791">
    <property type="entry name" value="Aldo-Keto_reductase"/>
</dbReference>
<name>A0A7W9KCV6_9PSEU</name>
<dbReference type="CDD" id="cd19076">
    <property type="entry name" value="AKR_AKR13A_13D"/>
    <property type="match status" value="1"/>
</dbReference>
<evidence type="ECO:0000256" key="1">
    <source>
        <dbReference type="ARBA" id="ARBA00023002"/>
    </source>
</evidence>
<keyword evidence="1" id="KW-0560">Oxidoreductase</keyword>
<reference evidence="3 4" key="1">
    <citation type="submission" date="2020-08" db="EMBL/GenBank/DDBJ databases">
        <title>Sequencing the genomes of 1000 actinobacteria strains.</title>
        <authorList>
            <person name="Klenk H.-P."/>
        </authorList>
    </citation>
    <scope>NUCLEOTIDE SEQUENCE [LARGE SCALE GENOMIC DNA]</scope>
    <source>
        <strain evidence="3 4">DSM 43851</strain>
    </source>
</reference>
<dbReference type="PRINTS" id="PR00069">
    <property type="entry name" value="ALDKETRDTASE"/>
</dbReference>
<dbReference type="Proteomes" id="UP000585638">
    <property type="component" value="Unassembled WGS sequence"/>
</dbReference>
<gene>
    <name evidence="3" type="ORF">BJ998_001460</name>
</gene>
<dbReference type="Pfam" id="PF00248">
    <property type="entry name" value="Aldo_ket_red"/>
    <property type="match status" value="1"/>
</dbReference>
<dbReference type="PANTHER" id="PTHR43625:SF40">
    <property type="entry name" value="ALDO-KETO REDUCTASE YAKC [NADP(+)]"/>
    <property type="match status" value="1"/>
</dbReference>
<dbReference type="PANTHER" id="PTHR43625">
    <property type="entry name" value="AFLATOXIN B1 ALDEHYDE REDUCTASE"/>
    <property type="match status" value="1"/>
</dbReference>
<dbReference type="InterPro" id="IPR023210">
    <property type="entry name" value="NADP_OxRdtase_dom"/>
</dbReference>
<dbReference type="AlphaFoldDB" id="A0A7W9KCV6"/>
<protein>
    <submittedName>
        <fullName evidence="3">Aryl-alcohol dehydrogenase-like predicted oxidoreductase</fullName>
    </submittedName>
</protein>
<organism evidence="3 4">
    <name type="scientific">Kutzneria kofuensis</name>
    <dbReference type="NCBI Taxonomy" id="103725"/>
    <lineage>
        <taxon>Bacteria</taxon>
        <taxon>Bacillati</taxon>
        <taxon>Actinomycetota</taxon>
        <taxon>Actinomycetes</taxon>
        <taxon>Pseudonocardiales</taxon>
        <taxon>Pseudonocardiaceae</taxon>
        <taxon>Kutzneria</taxon>
    </lineage>
</organism>
<evidence type="ECO:0000259" key="2">
    <source>
        <dbReference type="Pfam" id="PF00248"/>
    </source>
</evidence>
<comment type="caution">
    <text evidence="3">The sequence shown here is derived from an EMBL/GenBank/DDBJ whole genome shotgun (WGS) entry which is preliminary data.</text>
</comment>
<sequence>MDTIAQAARVALGHTDISVRPIGLGCMGMSQFYGDADERESVATVHAAIDAGIDHFDTSDIYGAASGVPSRNGFGHNEDLLGRAIGGRRDEVVLATKFGCRLHPDGGVTFDGRPEYVAEACEASLRRLGVDHVDLYYLHRVDPSVPVEDTVGAMADLVQAGKIRAIGLSNVQPDILRRAAAVTPISALQSEYSLWAREVEREVLPTCRELGITFVPYSPLGRAALAGRFTADSSFAGDDFRSTLPKFEAENFAHNLRLVEGLKDFADECGYRPGQVALAWLLAQPYAIAPIPGTKRAEYARQNAAATAVRLSADDVAFLADLFDPAQVRGGQYGKLNVRTS</sequence>
<proteinExistence type="predicted"/>
<accession>A0A7W9KCV6</accession>
<dbReference type="InterPro" id="IPR020471">
    <property type="entry name" value="AKR"/>
</dbReference>
<dbReference type="EMBL" id="JACHIR010000001">
    <property type="protein sequence ID" value="MBB5890264.1"/>
    <property type="molecule type" value="Genomic_DNA"/>
</dbReference>
<dbReference type="GO" id="GO:0005737">
    <property type="term" value="C:cytoplasm"/>
    <property type="evidence" value="ECO:0007669"/>
    <property type="project" value="TreeGrafter"/>
</dbReference>
<dbReference type="SUPFAM" id="SSF51430">
    <property type="entry name" value="NAD(P)-linked oxidoreductase"/>
    <property type="match status" value="1"/>
</dbReference>
<evidence type="ECO:0000313" key="3">
    <source>
        <dbReference type="EMBL" id="MBB5890264.1"/>
    </source>
</evidence>
<keyword evidence="4" id="KW-1185">Reference proteome</keyword>
<dbReference type="Gene3D" id="3.20.20.100">
    <property type="entry name" value="NADP-dependent oxidoreductase domain"/>
    <property type="match status" value="1"/>
</dbReference>
<dbReference type="GO" id="GO:0016491">
    <property type="term" value="F:oxidoreductase activity"/>
    <property type="evidence" value="ECO:0007669"/>
    <property type="project" value="UniProtKB-KW"/>
</dbReference>
<feature type="domain" description="NADP-dependent oxidoreductase" evidence="2">
    <location>
        <begin position="21"/>
        <end position="318"/>
    </location>
</feature>
<dbReference type="RefSeq" id="WP_221337905.1">
    <property type="nucleotide sequence ID" value="NZ_BAAAWY010000065.1"/>
</dbReference>
<evidence type="ECO:0000313" key="4">
    <source>
        <dbReference type="Proteomes" id="UP000585638"/>
    </source>
</evidence>